<dbReference type="Proteomes" id="UP001279734">
    <property type="component" value="Unassembled WGS sequence"/>
</dbReference>
<feature type="region of interest" description="Disordered" evidence="1">
    <location>
        <begin position="1"/>
        <end position="40"/>
    </location>
</feature>
<comment type="caution">
    <text evidence="2">The sequence shown here is derived from an EMBL/GenBank/DDBJ whole genome shotgun (WGS) entry which is preliminary data.</text>
</comment>
<name>A0AAD3SVC9_NEPGR</name>
<dbReference type="EMBL" id="BSYO01000018">
    <property type="protein sequence ID" value="GMH17634.1"/>
    <property type="molecule type" value="Genomic_DNA"/>
</dbReference>
<protein>
    <submittedName>
        <fullName evidence="2">Uncharacterized protein</fullName>
    </submittedName>
</protein>
<evidence type="ECO:0000256" key="1">
    <source>
        <dbReference type="SAM" id="MobiDB-lite"/>
    </source>
</evidence>
<keyword evidence="3" id="KW-1185">Reference proteome</keyword>
<proteinExistence type="predicted"/>
<gene>
    <name evidence="2" type="ORF">Nepgr_019475</name>
</gene>
<sequence length="73" mass="7606">MGLATIAPEAAMAGARRSTSRGGAQQLLPPRLLKESSCATPTSPSRLAFSVLMSSAKSFGPVRPHPVNLLEKC</sequence>
<evidence type="ECO:0000313" key="3">
    <source>
        <dbReference type="Proteomes" id="UP001279734"/>
    </source>
</evidence>
<evidence type="ECO:0000313" key="2">
    <source>
        <dbReference type="EMBL" id="GMH17634.1"/>
    </source>
</evidence>
<dbReference type="AlphaFoldDB" id="A0AAD3SVC9"/>
<reference evidence="2" key="1">
    <citation type="submission" date="2023-05" db="EMBL/GenBank/DDBJ databases">
        <title>Nepenthes gracilis genome sequencing.</title>
        <authorList>
            <person name="Fukushima K."/>
        </authorList>
    </citation>
    <scope>NUCLEOTIDE SEQUENCE</scope>
    <source>
        <strain evidence="2">SING2019-196</strain>
    </source>
</reference>
<organism evidence="2 3">
    <name type="scientific">Nepenthes gracilis</name>
    <name type="common">Slender pitcher plant</name>
    <dbReference type="NCBI Taxonomy" id="150966"/>
    <lineage>
        <taxon>Eukaryota</taxon>
        <taxon>Viridiplantae</taxon>
        <taxon>Streptophyta</taxon>
        <taxon>Embryophyta</taxon>
        <taxon>Tracheophyta</taxon>
        <taxon>Spermatophyta</taxon>
        <taxon>Magnoliopsida</taxon>
        <taxon>eudicotyledons</taxon>
        <taxon>Gunneridae</taxon>
        <taxon>Pentapetalae</taxon>
        <taxon>Caryophyllales</taxon>
        <taxon>Nepenthaceae</taxon>
        <taxon>Nepenthes</taxon>
    </lineage>
</organism>
<accession>A0AAD3SVC9</accession>